<protein>
    <submittedName>
        <fullName evidence="2">Uncharacterized protein</fullName>
    </submittedName>
</protein>
<evidence type="ECO:0000313" key="2">
    <source>
        <dbReference type="EMBL" id="VVB16635.1"/>
    </source>
</evidence>
<evidence type="ECO:0000256" key="1">
    <source>
        <dbReference type="SAM" id="MobiDB-lite"/>
    </source>
</evidence>
<name>A0A565CSE6_9BRAS</name>
<keyword evidence="3" id="KW-1185">Reference proteome</keyword>
<comment type="caution">
    <text evidence="2">The sequence shown here is derived from an EMBL/GenBank/DDBJ whole genome shotgun (WGS) entry which is preliminary data.</text>
</comment>
<proteinExistence type="predicted"/>
<organism evidence="2 3">
    <name type="scientific">Arabis nemorensis</name>
    <dbReference type="NCBI Taxonomy" id="586526"/>
    <lineage>
        <taxon>Eukaryota</taxon>
        <taxon>Viridiplantae</taxon>
        <taxon>Streptophyta</taxon>
        <taxon>Embryophyta</taxon>
        <taxon>Tracheophyta</taxon>
        <taxon>Spermatophyta</taxon>
        <taxon>Magnoliopsida</taxon>
        <taxon>eudicotyledons</taxon>
        <taxon>Gunneridae</taxon>
        <taxon>Pentapetalae</taxon>
        <taxon>rosids</taxon>
        <taxon>malvids</taxon>
        <taxon>Brassicales</taxon>
        <taxon>Brassicaceae</taxon>
        <taxon>Arabideae</taxon>
        <taxon>Arabis</taxon>
    </lineage>
</organism>
<feature type="region of interest" description="Disordered" evidence="1">
    <location>
        <begin position="81"/>
        <end position="100"/>
    </location>
</feature>
<gene>
    <name evidence="2" type="ORF">ANE_LOCUS27079</name>
</gene>
<dbReference type="Proteomes" id="UP000489600">
    <property type="component" value="Unassembled WGS sequence"/>
</dbReference>
<feature type="compositionally biased region" description="Polar residues" evidence="1">
    <location>
        <begin position="81"/>
        <end position="94"/>
    </location>
</feature>
<dbReference type="AlphaFoldDB" id="A0A565CSE6"/>
<dbReference type="EMBL" id="CABITT030000008">
    <property type="protein sequence ID" value="VVB16635.1"/>
    <property type="molecule type" value="Genomic_DNA"/>
</dbReference>
<sequence length="161" mass="17866">MLLERTITVSSQYILLGLQPPSVVPPLEKIISDPADRGIENVSTTTPKEAVSSGLVVSKLQSPSSTISKGAWEKPLTVHSLPTRQSSDPRQSNDIRWPALSRGKQNVINNDSASFQDQSYNPETAKAEAGLIKAQSKNYPWAARMNQSMRNLHTWRMEPQR</sequence>
<reference evidence="2" key="1">
    <citation type="submission" date="2019-07" db="EMBL/GenBank/DDBJ databases">
        <authorList>
            <person name="Dittberner H."/>
        </authorList>
    </citation>
    <scope>NUCLEOTIDE SEQUENCE [LARGE SCALE GENOMIC DNA]</scope>
</reference>
<accession>A0A565CSE6</accession>
<evidence type="ECO:0000313" key="3">
    <source>
        <dbReference type="Proteomes" id="UP000489600"/>
    </source>
</evidence>
<dbReference type="OrthoDB" id="1092420at2759"/>